<organism evidence="1 2">
    <name type="scientific">Lottia gigantea</name>
    <name type="common">Giant owl limpet</name>
    <dbReference type="NCBI Taxonomy" id="225164"/>
    <lineage>
        <taxon>Eukaryota</taxon>
        <taxon>Metazoa</taxon>
        <taxon>Spiralia</taxon>
        <taxon>Lophotrochozoa</taxon>
        <taxon>Mollusca</taxon>
        <taxon>Gastropoda</taxon>
        <taxon>Patellogastropoda</taxon>
        <taxon>Lottioidea</taxon>
        <taxon>Lottiidae</taxon>
        <taxon>Lottia</taxon>
    </lineage>
</organism>
<dbReference type="EMBL" id="KB203683">
    <property type="protein sequence ID" value="ESO83410.1"/>
    <property type="molecule type" value="Genomic_DNA"/>
</dbReference>
<dbReference type="CTD" id="20233428"/>
<dbReference type="GeneID" id="20233428"/>
<dbReference type="RefSeq" id="XP_009065841.1">
    <property type="nucleotide sequence ID" value="XM_009067593.1"/>
</dbReference>
<evidence type="ECO:0000313" key="1">
    <source>
        <dbReference type="EMBL" id="ESO83410.1"/>
    </source>
</evidence>
<dbReference type="OrthoDB" id="26719at2759"/>
<dbReference type="Gene3D" id="2.60.120.1000">
    <property type="match status" value="1"/>
</dbReference>
<dbReference type="KEGG" id="lgi:LOTGIDRAFT_133382"/>
<accession>V3ZLX2</accession>
<protein>
    <submittedName>
        <fullName evidence="1">Uncharacterized protein</fullName>
    </submittedName>
</protein>
<dbReference type="HOGENOM" id="CLU_2429562_0_0_1"/>
<gene>
    <name evidence="1" type="ORF">LOTGIDRAFT_133382</name>
</gene>
<reference evidence="1 2" key="1">
    <citation type="journal article" date="2013" name="Nature">
        <title>Insights into bilaterian evolution from three spiralian genomes.</title>
        <authorList>
            <person name="Simakov O."/>
            <person name="Marletaz F."/>
            <person name="Cho S.J."/>
            <person name="Edsinger-Gonzales E."/>
            <person name="Havlak P."/>
            <person name="Hellsten U."/>
            <person name="Kuo D.H."/>
            <person name="Larsson T."/>
            <person name="Lv J."/>
            <person name="Arendt D."/>
            <person name="Savage R."/>
            <person name="Osoegawa K."/>
            <person name="de Jong P."/>
            <person name="Grimwood J."/>
            <person name="Chapman J.A."/>
            <person name="Shapiro H."/>
            <person name="Aerts A."/>
            <person name="Otillar R.P."/>
            <person name="Terry A.Y."/>
            <person name="Boore J.L."/>
            <person name="Grigoriev I.V."/>
            <person name="Lindberg D.R."/>
            <person name="Seaver E.C."/>
            <person name="Weisblat D.A."/>
            <person name="Putnam N.H."/>
            <person name="Rokhsar D.S."/>
        </authorList>
    </citation>
    <scope>NUCLEOTIDE SEQUENCE [LARGE SCALE GENOMIC DNA]</scope>
</reference>
<dbReference type="AlphaFoldDB" id="V3ZLX2"/>
<dbReference type="Proteomes" id="UP000030746">
    <property type="component" value="Unassembled WGS sequence"/>
</dbReference>
<evidence type="ECO:0000313" key="2">
    <source>
        <dbReference type="Proteomes" id="UP000030746"/>
    </source>
</evidence>
<name>V3ZLX2_LOTGI</name>
<sequence length="91" mass="9881">MITVICHHSVIVGSMAWINRRNALSYYFVGNDVNYAGCSCGLTNTCSKSEKKCNCDINDKTSNKDTGEVTNKHDLPVLGMAVGDTGKTCLF</sequence>
<keyword evidence="2" id="KW-1185">Reference proteome</keyword>
<proteinExistence type="predicted"/>